<organism evidence="5 6">
    <name type="scientific">Chaetoceros tenuissimus</name>
    <dbReference type="NCBI Taxonomy" id="426638"/>
    <lineage>
        <taxon>Eukaryota</taxon>
        <taxon>Sar</taxon>
        <taxon>Stramenopiles</taxon>
        <taxon>Ochrophyta</taxon>
        <taxon>Bacillariophyta</taxon>
        <taxon>Coscinodiscophyceae</taxon>
        <taxon>Chaetocerotophycidae</taxon>
        <taxon>Chaetocerotales</taxon>
        <taxon>Chaetocerotaceae</taxon>
        <taxon>Chaetoceros</taxon>
    </lineage>
</organism>
<evidence type="ECO:0000256" key="3">
    <source>
        <dbReference type="HAMAP-Rule" id="MF_03037"/>
    </source>
</evidence>
<dbReference type="PANTHER" id="PTHR19920">
    <property type="entry name" value="WD40 PROTEIN CIAO1"/>
    <property type="match status" value="1"/>
</dbReference>
<dbReference type="EMBL" id="BLLK01000069">
    <property type="protein sequence ID" value="GFH59768.1"/>
    <property type="molecule type" value="Genomic_DNA"/>
</dbReference>
<feature type="repeat" description="WD" evidence="4">
    <location>
        <begin position="403"/>
        <end position="439"/>
    </location>
</feature>
<dbReference type="GO" id="GO:0016226">
    <property type="term" value="P:iron-sulfur cluster assembly"/>
    <property type="evidence" value="ECO:0007669"/>
    <property type="project" value="UniProtKB-UniRule"/>
</dbReference>
<name>A0AAD3D8I5_9STRA</name>
<keyword evidence="2" id="KW-0677">Repeat</keyword>
<comment type="caution">
    <text evidence="5">The sequence shown here is derived from an EMBL/GenBank/DDBJ whole genome shotgun (WGS) entry which is preliminary data.</text>
</comment>
<dbReference type="Gene3D" id="2.130.10.10">
    <property type="entry name" value="YVTN repeat-like/Quinoprotein amine dehydrogenase"/>
    <property type="match status" value="1"/>
</dbReference>
<dbReference type="InterPro" id="IPR036322">
    <property type="entry name" value="WD40_repeat_dom_sf"/>
</dbReference>
<keyword evidence="1 4" id="KW-0853">WD repeat</keyword>
<protein>
    <recommendedName>
        <fullName evidence="3">Probable cytosolic iron-sulfur protein assembly protein CIAO1 homolog</fullName>
    </recommendedName>
</protein>
<dbReference type="InterPro" id="IPR015943">
    <property type="entry name" value="WD40/YVTN_repeat-like_dom_sf"/>
</dbReference>
<dbReference type="InterPro" id="IPR028608">
    <property type="entry name" value="CIAO1/Cia1"/>
</dbReference>
<sequence>MSATPTQEQKPSKLTCIQTLTPPASYSTPYKKPISKTDEILFYFSQSTAKSRPSPVWSCSWSHDGTILATCHGRPDPAIRLWKYLQGKFTLMATIREDSDDNTNSARTIRSVKFAPTPSNVRGILAAASFDGTVSIWEDFSKESSTSSHDGNMANGWECTAQLEGHENEVKDVAWNTTGTLLASCGRDKSVWIWECFLPGTIGGEGNGSSGPNGGEGDFECLAVLQSHEGDVKSIAFAPSHGQFGDGDEILLSASYDDTIRCWAEDAGDWYCALTLKGVHSSTIWSLGISASGMRMVSGSADKSLAIWRCYTAAEKQELMDDNDDDMNNNNDDEGMHSDGVWKCIGKLPDAHSQPIYSIDCSGTRTGHGRICSGGGDDCINVYREINGGTTDSPLFAVDATAKSAHTGDVNCVKWHPIDGKIIASAGDDGFVKIWSYDL</sequence>
<dbReference type="HAMAP" id="MF_03037">
    <property type="entry name" value="ciao1"/>
    <property type="match status" value="1"/>
</dbReference>
<dbReference type="PRINTS" id="PR00320">
    <property type="entry name" value="GPROTEINBRPT"/>
</dbReference>
<evidence type="ECO:0000256" key="4">
    <source>
        <dbReference type="PROSITE-ProRule" id="PRU00221"/>
    </source>
</evidence>
<comment type="similarity">
    <text evidence="3">Belongs to the WD repeat CIA1 family.</text>
</comment>
<dbReference type="SMART" id="SM00320">
    <property type="entry name" value="WD40"/>
    <property type="match status" value="7"/>
</dbReference>
<evidence type="ECO:0000313" key="6">
    <source>
        <dbReference type="Proteomes" id="UP001054902"/>
    </source>
</evidence>
<comment type="function">
    <text evidence="3">Essential component of the cytosolic iron-sulfur (Fe/S) protein assembly machinery. Required for the maturation of extramitochondrial Fe/S proteins.</text>
</comment>
<accession>A0AAD3D8I5</accession>
<dbReference type="InterPro" id="IPR001680">
    <property type="entry name" value="WD40_rpt"/>
</dbReference>
<dbReference type="CDD" id="cd00200">
    <property type="entry name" value="WD40"/>
    <property type="match status" value="1"/>
</dbReference>
<feature type="repeat" description="WD" evidence="4">
    <location>
        <begin position="277"/>
        <end position="308"/>
    </location>
</feature>
<dbReference type="PROSITE" id="PS50082">
    <property type="entry name" value="WD_REPEATS_2"/>
    <property type="match status" value="4"/>
</dbReference>
<evidence type="ECO:0000256" key="2">
    <source>
        <dbReference type="ARBA" id="ARBA00022737"/>
    </source>
</evidence>
<proteinExistence type="inferred from homology"/>
<gene>
    <name evidence="5" type="ORF">CTEN210_16244</name>
</gene>
<dbReference type="Proteomes" id="UP001054902">
    <property type="component" value="Unassembled WGS sequence"/>
</dbReference>
<dbReference type="GO" id="GO:0097361">
    <property type="term" value="C:cytosolic [4Fe-4S] assembly targeting complex"/>
    <property type="evidence" value="ECO:0007669"/>
    <property type="project" value="InterPro"/>
</dbReference>
<keyword evidence="6" id="KW-1185">Reference proteome</keyword>
<dbReference type="AlphaFoldDB" id="A0AAD3D8I5"/>
<feature type="repeat" description="WD" evidence="4">
    <location>
        <begin position="225"/>
        <end position="263"/>
    </location>
</feature>
<dbReference type="Pfam" id="PF00400">
    <property type="entry name" value="WD40"/>
    <property type="match status" value="6"/>
</dbReference>
<dbReference type="SUPFAM" id="SSF50978">
    <property type="entry name" value="WD40 repeat-like"/>
    <property type="match status" value="1"/>
</dbReference>
<evidence type="ECO:0000313" key="5">
    <source>
        <dbReference type="EMBL" id="GFH59768.1"/>
    </source>
</evidence>
<dbReference type="PROSITE" id="PS50294">
    <property type="entry name" value="WD_REPEATS_REGION"/>
    <property type="match status" value="2"/>
</dbReference>
<evidence type="ECO:0000256" key="1">
    <source>
        <dbReference type="ARBA" id="ARBA00022574"/>
    </source>
</evidence>
<dbReference type="PANTHER" id="PTHR19920:SF0">
    <property type="entry name" value="CYTOSOLIC IRON-SULFUR PROTEIN ASSEMBLY PROTEIN CIAO1-RELATED"/>
    <property type="match status" value="1"/>
</dbReference>
<reference evidence="5 6" key="1">
    <citation type="journal article" date="2021" name="Sci. Rep.">
        <title>The genome of the diatom Chaetoceros tenuissimus carries an ancient integrated fragment of an extant virus.</title>
        <authorList>
            <person name="Hongo Y."/>
            <person name="Kimura K."/>
            <person name="Takaki Y."/>
            <person name="Yoshida Y."/>
            <person name="Baba S."/>
            <person name="Kobayashi G."/>
            <person name="Nagasaki K."/>
            <person name="Hano T."/>
            <person name="Tomaru Y."/>
        </authorList>
    </citation>
    <scope>NUCLEOTIDE SEQUENCE [LARGE SCALE GENOMIC DNA]</scope>
    <source>
        <strain evidence="5 6">NIES-3715</strain>
    </source>
</reference>
<dbReference type="InterPro" id="IPR020472">
    <property type="entry name" value="WD40_PAC1"/>
</dbReference>
<feature type="repeat" description="WD" evidence="4">
    <location>
        <begin position="163"/>
        <end position="195"/>
    </location>
</feature>